<dbReference type="GO" id="GO:0020037">
    <property type="term" value="F:heme binding"/>
    <property type="evidence" value="ECO:0007669"/>
    <property type="project" value="InterPro"/>
</dbReference>
<evidence type="ECO:0000313" key="9">
    <source>
        <dbReference type="EMBL" id="CAE2268117.1"/>
    </source>
</evidence>
<gene>
    <name evidence="9" type="ORF">OAUR00152_LOCUS30219</name>
</gene>
<reference evidence="9" key="1">
    <citation type="submission" date="2021-01" db="EMBL/GenBank/DDBJ databases">
        <authorList>
            <person name="Corre E."/>
            <person name="Pelletier E."/>
            <person name="Niang G."/>
            <person name="Scheremetjew M."/>
            <person name="Finn R."/>
            <person name="Kale V."/>
            <person name="Holt S."/>
            <person name="Cochrane G."/>
            <person name="Meng A."/>
            <person name="Brown T."/>
            <person name="Cohen L."/>
        </authorList>
    </citation>
    <scope>NUCLEOTIDE SEQUENCE</scope>
    <source>
        <strain evidence="9">Isolate 1302-5</strain>
    </source>
</reference>
<dbReference type="GO" id="GO:0005506">
    <property type="term" value="F:iron ion binding"/>
    <property type="evidence" value="ECO:0007669"/>
    <property type="project" value="InterPro"/>
</dbReference>
<evidence type="ECO:0000256" key="8">
    <source>
        <dbReference type="SAM" id="Phobius"/>
    </source>
</evidence>
<dbReference type="Gene3D" id="1.10.630.10">
    <property type="entry name" value="Cytochrome P450"/>
    <property type="match status" value="1"/>
</dbReference>
<keyword evidence="3 7" id="KW-0479">Metal-binding</keyword>
<feature type="transmembrane region" description="Helical" evidence="8">
    <location>
        <begin position="344"/>
        <end position="362"/>
    </location>
</feature>
<dbReference type="EMBL" id="HBKQ01043794">
    <property type="protein sequence ID" value="CAE2268117.1"/>
    <property type="molecule type" value="Transcribed_RNA"/>
</dbReference>
<dbReference type="InterPro" id="IPR050196">
    <property type="entry name" value="Cytochrome_P450_Monoox"/>
</dbReference>
<dbReference type="SUPFAM" id="SSF48264">
    <property type="entry name" value="Cytochrome P450"/>
    <property type="match status" value="1"/>
</dbReference>
<evidence type="ECO:0000256" key="5">
    <source>
        <dbReference type="ARBA" id="ARBA00023004"/>
    </source>
</evidence>
<evidence type="ECO:0000256" key="1">
    <source>
        <dbReference type="ARBA" id="ARBA00010617"/>
    </source>
</evidence>
<feature type="transmembrane region" description="Helical" evidence="8">
    <location>
        <begin position="226"/>
        <end position="245"/>
    </location>
</feature>
<sequence length="907" mass="101720">MLLRLINIVFDDRVSAIDLAKLVSALAVFWAAFFRIVSTLLLRPLLDRHKWLRSRLVVAAGREYDRGGGRENNEKLGTPVTRERYVKNVVGRWPWDVAVICQHVVGGALCAPSVLGIGGFDEATASSLACLGILSEVGFEVQDTMIWVLKWSRRKVPTPKFLLAVAHHSFALVLGVPFVITYRCLGILHWMCFDLQAAAAMSLAVYEYTKLLDVSESGQRMQFQILTGVALSIMVWTRGFHWVYLCYKFIQPLYSDGAWVLLLVGAIVAIVFTVFNAIYIQSFYARYARSRKVRTEEGSCAIAKAYNRMVKLSCVKSQTAKPCEKYRYFFRGSRFRKNEVRKWLILRSLPYTASTIMVASTLRSLVERMDKAKPILILLSVALSIAISRFGLMYYRFIFSPLNSLPGPSQGSFLDGNSGPIQNEPFMDVQKRWWMEAGLDAPLIHYTSVLGKHNLIILDADIAGEVLTDPAGVDNPRYSKRLSFLSGILGRGLITLEGAEWRRHRRVVQPAFHAGNLRARLGAVVPTLTERLLDHWGRCEGREIPAESHLSALTLDVIGDVAFSHNFRALGVVQEWAAATDSCIDDKMVTSLAQDPLVDAIMNLLRPDRVRDVFLVLGLSRFFECVDAKSRRRLRVLDAGVDDVVKTARENMRKHAVIGGGGNSGAPRGMSLLELLLEASEDAESSASLSDADLCEEIKTFIVSGHETTSTLVMWALYVLATEAAVQQKLFDDIIEHAPKGVIGVDQMGEMTYLAAFIKEVARLYPPIGVIVRHNETEEAFGRQAVPRNTRLVVSPHLLHRHPSYWQDPLEFIPERWIENDSGKKEKPHRFAYLPFGAGGRNCIGQHFALLEAKLVLAPMIRRFAIRLAPSVRGADLHFTHFVTVKCEPELKICVKTRPEWERDGVQ</sequence>
<dbReference type="InterPro" id="IPR017972">
    <property type="entry name" value="Cyt_P450_CS"/>
</dbReference>
<dbReference type="InterPro" id="IPR036396">
    <property type="entry name" value="Cyt_P450_sf"/>
</dbReference>
<evidence type="ECO:0000256" key="4">
    <source>
        <dbReference type="ARBA" id="ARBA00023002"/>
    </source>
</evidence>
<dbReference type="InterPro" id="IPR002403">
    <property type="entry name" value="Cyt_P450_E_grp-IV"/>
</dbReference>
<keyword evidence="2 7" id="KW-0349">Heme</keyword>
<dbReference type="InterPro" id="IPR001128">
    <property type="entry name" value="Cyt_P450"/>
</dbReference>
<keyword evidence="8" id="KW-0812">Transmembrane</keyword>
<keyword evidence="5 7" id="KW-0408">Iron</keyword>
<dbReference type="PANTHER" id="PTHR24291:SF50">
    <property type="entry name" value="BIFUNCTIONAL ALBAFLAVENONE MONOOXYGENASE_TERPENE SYNTHASE"/>
    <property type="match status" value="1"/>
</dbReference>
<comment type="similarity">
    <text evidence="1">Belongs to the cytochrome P450 family.</text>
</comment>
<evidence type="ECO:0000256" key="3">
    <source>
        <dbReference type="ARBA" id="ARBA00022723"/>
    </source>
</evidence>
<organism evidence="9">
    <name type="scientific">Odontella aurita</name>
    <dbReference type="NCBI Taxonomy" id="265563"/>
    <lineage>
        <taxon>Eukaryota</taxon>
        <taxon>Sar</taxon>
        <taxon>Stramenopiles</taxon>
        <taxon>Ochrophyta</taxon>
        <taxon>Bacillariophyta</taxon>
        <taxon>Mediophyceae</taxon>
        <taxon>Biddulphiophycidae</taxon>
        <taxon>Eupodiscales</taxon>
        <taxon>Odontellaceae</taxon>
        <taxon>Odontella</taxon>
    </lineage>
</organism>
<evidence type="ECO:0000256" key="7">
    <source>
        <dbReference type="PIRSR" id="PIRSR602403-1"/>
    </source>
</evidence>
<feature type="binding site" description="axial binding residue" evidence="7">
    <location>
        <position position="843"/>
    </location>
    <ligand>
        <name>heme</name>
        <dbReference type="ChEBI" id="CHEBI:30413"/>
    </ligand>
    <ligandPart>
        <name>Fe</name>
        <dbReference type="ChEBI" id="CHEBI:18248"/>
    </ligandPart>
</feature>
<name>A0A7S4JM71_9STRA</name>
<dbReference type="GO" id="GO:0016705">
    <property type="term" value="F:oxidoreductase activity, acting on paired donors, with incorporation or reduction of molecular oxygen"/>
    <property type="evidence" value="ECO:0007669"/>
    <property type="project" value="InterPro"/>
</dbReference>
<evidence type="ECO:0000256" key="6">
    <source>
        <dbReference type="ARBA" id="ARBA00023033"/>
    </source>
</evidence>
<dbReference type="PROSITE" id="PS00086">
    <property type="entry name" value="CYTOCHROME_P450"/>
    <property type="match status" value="1"/>
</dbReference>
<feature type="transmembrane region" description="Helical" evidence="8">
    <location>
        <begin position="374"/>
        <end position="395"/>
    </location>
</feature>
<keyword evidence="8" id="KW-0472">Membrane</keyword>
<feature type="transmembrane region" description="Helical" evidence="8">
    <location>
        <begin position="257"/>
        <end position="284"/>
    </location>
</feature>
<dbReference type="AlphaFoldDB" id="A0A7S4JM71"/>
<keyword evidence="6" id="KW-0503">Monooxygenase</keyword>
<feature type="transmembrane region" description="Helical" evidence="8">
    <location>
        <begin position="22"/>
        <end position="46"/>
    </location>
</feature>
<accession>A0A7S4JM71</accession>
<evidence type="ECO:0000256" key="2">
    <source>
        <dbReference type="ARBA" id="ARBA00022617"/>
    </source>
</evidence>
<proteinExistence type="inferred from homology"/>
<comment type="cofactor">
    <cofactor evidence="7">
        <name>heme</name>
        <dbReference type="ChEBI" id="CHEBI:30413"/>
    </cofactor>
</comment>
<dbReference type="Pfam" id="PF00067">
    <property type="entry name" value="p450"/>
    <property type="match status" value="1"/>
</dbReference>
<dbReference type="PRINTS" id="PR00465">
    <property type="entry name" value="EP450IV"/>
</dbReference>
<dbReference type="PRINTS" id="PR00385">
    <property type="entry name" value="P450"/>
</dbReference>
<dbReference type="PANTHER" id="PTHR24291">
    <property type="entry name" value="CYTOCHROME P450 FAMILY 4"/>
    <property type="match status" value="1"/>
</dbReference>
<feature type="transmembrane region" description="Helical" evidence="8">
    <location>
        <begin position="161"/>
        <end position="181"/>
    </location>
</feature>
<dbReference type="GO" id="GO:0004497">
    <property type="term" value="F:monooxygenase activity"/>
    <property type="evidence" value="ECO:0007669"/>
    <property type="project" value="UniProtKB-KW"/>
</dbReference>
<protein>
    <submittedName>
        <fullName evidence="9">Uncharacterized protein</fullName>
    </submittedName>
</protein>
<keyword evidence="4" id="KW-0560">Oxidoreductase</keyword>
<keyword evidence="8" id="KW-1133">Transmembrane helix</keyword>